<dbReference type="Pfam" id="PF00633">
    <property type="entry name" value="HHH"/>
    <property type="match status" value="1"/>
</dbReference>
<organism evidence="16 17">
    <name type="scientific">Vibrio stylophorae</name>
    <dbReference type="NCBI Taxonomy" id="659351"/>
    <lineage>
        <taxon>Bacteria</taxon>
        <taxon>Pseudomonadati</taxon>
        <taxon>Pseudomonadota</taxon>
        <taxon>Gammaproteobacteria</taxon>
        <taxon>Vibrionales</taxon>
        <taxon>Vibrionaceae</taxon>
        <taxon>Vibrio</taxon>
    </lineage>
</organism>
<dbReference type="PANTHER" id="PTHR42944">
    <property type="entry name" value="ADENINE DNA GLYCOSYLASE"/>
    <property type="match status" value="1"/>
</dbReference>
<evidence type="ECO:0000256" key="2">
    <source>
        <dbReference type="ARBA" id="ARBA00002933"/>
    </source>
</evidence>
<keyword evidence="10 14" id="KW-0408">Iron</keyword>
<dbReference type="CDD" id="cd00056">
    <property type="entry name" value="ENDO3c"/>
    <property type="match status" value="1"/>
</dbReference>
<evidence type="ECO:0000256" key="6">
    <source>
        <dbReference type="ARBA" id="ARBA00022485"/>
    </source>
</evidence>
<keyword evidence="9 16" id="KW-0378">Hydrolase</keyword>
<evidence type="ECO:0000256" key="3">
    <source>
        <dbReference type="ARBA" id="ARBA00008343"/>
    </source>
</evidence>
<proteinExistence type="inferred from homology"/>
<dbReference type="InterPro" id="IPR000445">
    <property type="entry name" value="HhH_motif"/>
</dbReference>
<comment type="similarity">
    <text evidence="3 14">Belongs to the Nth/MutY family.</text>
</comment>
<evidence type="ECO:0000313" key="16">
    <source>
        <dbReference type="EMBL" id="CAH0532588.1"/>
    </source>
</evidence>
<keyword evidence="11" id="KW-0411">Iron-sulfur</keyword>
<keyword evidence="12" id="KW-0234">DNA repair</keyword>
<gene>
    <name evidence="16" type="primary">mutY</name>
    <name evidence="16" type="ORF">VST7929_00427</name>
</gene>
<keyword evidence="17" id="KW-1185">Reference proteome</keyword>
<dbReference type="SUPFAM" id="SSF48150">
    <property type="entry name" value="DNA-glycosylase"/>
    <property type="match status" value="1"/>
</dbReference>
<dbReference type="RefSeq" id="WP_237464521.1">
    <property type="nucleotide sequence ID" value="NZ_CAKLDI010000001.1"/>
</dbReference>
<evidence type="ECO:0000256" key="13">
    <source>
        <dbReference type="ARBA" id="ARBA00023295"/>
    </source>
</evidence>
<dbReference type="GO" id="GO:0000701">
    <property type="term" value="F:purine-specific mismatch base pair DNA N-glycosylase activity"/>
    <property type="evidence" value="ECO:0007669"/>
    <property type="project" value="UniProtKB-EC"/>
</dbReference>
<dbReference type="InterPro" id="IPR003265">
    <property type="entry name" value="HhH-GPD_domain"/>
</dbReference>
<dbReference type="InterPro" id="IPR044298">
    <property type="entry name" value="MIG/MutY"/>
</dbReference>
<dbReference type="Proteomes" id="UP000838672">
    <property type="component" value="Unassembled WGS sequence"/>
</dbReference>
<evidence type="ECO:0000256" key="1">
    <source>
        <dbReference type="ARBA" id="ARBA00000843"/>
    </source>
</evidence>
<evidence type="ECO:0000256" key="4">
    <source>
        <dbReference type="ARBA" id="ARBA00012045"/>
    </source>
</evidence>
<accession>A0ABN8DS13</accession>
<comment type="caution">
    <text evidence="16">The sequence shown here is derived from an EMBL/GenBank/DDBJ whole genome shotgun (WGS) entry which is preliminary data.</text>
</comment>
<sequence length="364" mass="41128">MFTKACAVIAPHTFSQTLLTWQQQHGRHDLPWQREPNPYSVLVSEIMLQQTQVATVIPYFERWMARFPDIAALANADEDEVMHLWQGLGYYSRARNLRKAAQYVMHECQGEFPTSLAALEKIPGVGRYTAGAIASFAYNQYGPIVDGNVKRLFCRFFAIDGVPGTSRVDKLLWQLAEHYTPEPKALSADQSNRSFAQSLLDMGATICTAKNPNCTDCPLHAHCQAKAQNRVGELPNPKPKKVTPTKPGEFLWLEHDNKLLLEKRADSGIWGSLWCLPQIHLDEAELSKNAQLKGKFKHTFTHYKLDARVWRIDSLGQLSANQAWFDRSACDELGLPTPIRKFVSAHFQQTSEQSCLKNNEKSTA</sequence>
<evidence type="ECO:0000259" key="15">
    <source>
        <dbReference type="SMART" id="SM00478"/>
    </source>
</evidence>
<dbReference type="SUPFAM" id="SSF55811">
    <property type="entry name" value="Nudix"/>
    <property type="match status" value="1"/>
</dbReference>
<evidence type="ECO:0000256" key="5">
    <source>
        <dbReference type="ARBA" id="ARBA00022023"/>
    </source>
</evidence>
<evidence type="ECO:0000313" key="17">
    <source>
        <dbReference type="Proteomes" id="UP000838672"/>
    </source>
</evidence>
<dbReference type="Pfam" id="PF00730">
    <property type="entry name" value="HhH-GPD"/>
    <property type="match status" value="1"/>
</dbReference>
<comment type="function">
    <text evidence="2">Adenine glycosylase active on G-A mispairs. MutY also corrects error-prone DNA synthesis past GO lesions which are due to the oxidatively damaged form of guanine: 7,8-dihydro-8-oxoguanine (8-oxo-dGTP).</text>
</comment>
<evidence type="ECO:0000256" key="12">
    <source>
        <dbReference type="ARBA" id="ARBA00023204"/>
    </source>
</evidence>
<evidence type="ECO:0000256" key="14">
    <source>
        <dbReference type="RuleBase" id="RU365096"/>
    </source>
</evidence>
<comment type="catalytic activity">
    <reaction evidence="1 14">
        <text>Hydrolyzes free adenine bases from 7,8-dihydro-8-oxoguanine:adenine mismatched double-stranded DNA, leaving an apurinic site.</text>
        <dbReference type="EC" id="3.2.2.31"/>
    </reaction>
</comment>
<dbReference type="SMART" id="SM00478">
    <property type="entry name" value="ENDO3c"/>
    <property type="match status" value="1"/>
</dbReference>
<dbReference type="InterPro" id="IPR023170">
    <property type="entry name" value="HhH_base_excis_C"/>
</dbReference>
<dbReference type="PANTHER" id="PTHR42944:SF1">
    <property type="entry name" value="ADENINE DNA GLYCOSYLASE"/>
    <property type="match status" value="1"/>
</dbReference>
<dbReference type="Gene3D" id="1.10.1670.10">
    <property type="entry name" value="Helix-hairpin-Helix base-excision DNA repair enzymes (C-terminal)"/>
    <property type="match status" value="1"/>
</dbReference>
<keyword evidence="13 14" id="KW-0326">Glycosidase</keyword>
<dbReference type="InterPro" id="IPR004036">
    <property type="entry name" value="Endonuclease-III-like_CS2"/>
</dbReference>
<dbReference type="InterPro" id="IPR005760">
    <property type="entry name" value="A/G_AdeGlyc_MutY"/>
</dbReference>
<keyword evidence="6" id="KW-0004">4Fe-4S</keyword>
<evidence type="ECO:0000256" key="8">
    <source>
        <dbReference type="ARBA" id="ARBA00022763"/>
    </source>
</evidence>
<dbReference type="EMBL" id="CAKLDI010000001">
    <property type="protein sequence ID" value="CAH0532588.1"/>
    <property type="molecule type" value="Genomic_DNA"/>
</dbReference>
<dbReference type="EC" id="3.2.2.31" evidence="4 14"/>
<protein>
    <recommendedName>
        <fullName evidence="5 14">Adenine DNA glycosylase</fullName>
        <ecNumber evidence="4 14">3.2.2.31</ecNumber>
    </recommendedName>
</protein>
<dbReference type="Gene3D" id="1.10.340.30">
    <property type="entry name" value="Hypothetical protein, domain 2"/>
    <property type="match status" value="1"/>
</dbReference>
<evidence type="ECO:0000256" key="11">
    <source>
        <dbReference type="ARBA" id="ARBA00023014"/>
    </source>
</evidence>
<keyword evidence="8 14" id="KW-0227">DNA damage</keyword>
<comment type="cofactor">
    <cofactor evidence="14">
        <name>[4Fe-4S] cluster</name>
        <dbReference type="ChEBI" id="CHEBI:49883"/>
    </cofactor>
    <text evidence="14">Binds 1 [4Fe-4S] cluster.</text>
</comment>
<evidence type="ECO:0000256" key="7">
    <source>
        <dbReference type="ARBA" id="ARBA00022723"/>
    </source>
</evidence>
<feature type="domain" description="HhH-GPD" evidence="15">
    <location>
        <begin position="47"/>
        <end position="205"/>
    </location>
</feature>
<dbReference type="InterPro" id="IPR015797">
    <property type="entry name" value="NUDIX_hydrolase-like_dom_sf"/>
</dbReference>
<dbReference type="InterPro" id="IPR011257">
    <property type="entry name" value="DNA_glycosylase"/>
</dbReference>
<dbReference type="Gene3D" id="3.90.79.10">
    <property type="entry name" value="Nucleoside Triphosphate Pyrophosphohydrolase"/>
    <property type="match status" value="1"/>
</dbReference>
<dbReference type="CDD" id="cd03431">
    <property type="entry name" value="NUDIX_DNA_Glycosylase_C-MutY"/>
    <property type="match status" value="1"/>
</dbReference>
<dbReference type="InterPro" id="IPR029119">
    <property type="entry name" value="MutY_C"/>
</dbReference>
<evidence type="ECO:0000256" key="10">
    <source>
        <dbReference type="ARBA" id="ARBA00023004"/>
    </source>
</evidence>
<dbReference type="Pfam" id="PF14815">
    <property type="entry name" value="NUDIX_4"/>
    <property type="match status" value="1"/>
</dbReference>
<dbReference type="InterPro" id="IPR003651">
    <property type="entry name" value="Endonuclease3_FeS-loop_motif"/>
</dbReference>
<dbReference type="SMART" id="SM00525">
    <property type="entry name" value="FES"/>
    <property type="match status" value="1"/>
</dbReference>
<dbReference type="NCBIfam" id="TIGR01084">
    <property type="entry name" value="mutY"/>
    <property type="match status" value="1"/>
</dbReference>
<dbReference type="PROSITE" id="PS01155">
    <property type="entry name" value="ENDONUCLEASE_III_2"/>
    <property type="match status" value="1"/>
</dbReference>
<name>A0ABN8DS13_9VIBR</name>
<evidence type="ECO:0000256" key="9">
    <source>
        <dbReference type="ARBA" id="ARBA00022801"/>
    </source>
</evidence>
<keyword evidence="7" id="KW-0479">Metal-binding</keyword>
<reference evidence="16" key="1">
    <citation type="submission" date="2021-11" db="EMBL/GenBank/DDBJ databases">
        <authorList>
            <person name="Rodrigo-Torres L."/>
            <person name="Arahal R. D."/>
            <person name="Lucena T."/>
        </authorList>
    </citation>
    <scope>NUCLEOTIDE SEQUENCE</scope>
    <source>
        <strain evidence="16">CECT 7929</strain>
    </source>
</reference>